<dbReference type="EMBL" id="JAJSOF020000001">
    <property type="protein sequence ID" value="KAJ4451143.1"/>
    <property type="molecule type" value="Genomic_DNA"/>
</dbReference>
<sequence>MKYGDYDNYDESRTVYRRMMALRSLQSHEWRQLPAVWTGTQAQRHILIQYRREASSRPTIHKWHRTFMETGSVLRQKGSGRRNTSVEDIERVQSAFVRSPNKSIRSTARELNLPHWTVHKVLHKNLRLFAYKVQSLMLAGNEFQSLGRAIVKEDEYEEVRWDGIVSIVSWRERVFRFWWEESWITPSVTSLHLNVVSRCLVGIDIRFILHVASKWLRELPSHFSRRFKNLFSSAFRFEGPTLLPEKWQEIIASNNCINASQFLIRYRIVRFADFLFMIIHIFISVKK</sequence>
<dbReference type="PANTHER" id="PTHR47326:SF1">
    <property type="entry name" value="HTH PSQ-TYPE DOMAIN-CONTAINING PROTEIN"/>
    <property type="match status" value="1"/>
</dbReference>
<evidence type="ECO:0008006" key="3">
    <source>
        <dbReference type="Google" id="ProtNLM"/>
    </source>
</evidence>
<dbReference type="Proteomes" id="UP001148838">
    <property type="component" value="Unassembled WGS sequence"/>
</dbReference>
<name>A0ABQ8TZ80_PERAM</name>
<evidence type="ECO:0000313" key="1">
    <source>
        <dbReference type="EMBL" id="KAJ4451143.1"/>
    </source>
</evidence>
<organism evidence="1 2">
    <name type="scientific">Periplaneta americana</name>
    <name type="common">American cockroach</name>
    <name type="synonym">Blatta americana</name>
    <dbReference type="NCBI Taxonomy" id="6978"/>
    <lineage>
        <taxon>Eukaryota</taxon>
        <taxon>Metazoa</taxon>
        <taxon>Ecdysozoa</taxon>
        <taxon>Arthropoda</taxon>
        <taxon>Hexapoda</taxon>
        <taxon>Insecta</taxon>
        <taxon>Pterygota</taxon>
        <taxon>Neoptera</taxon>
        <taxon>Polyneoptera</taxon>
        <taxon>Dictyoptera</taxon>
        <taxon>Blattodea</taxon>
        <taxon>Blattoidea</taxon>
        <taxon>Blattidae</taxon>
        <taxon>Blattinae</taxon>
        <taxon>Periplaneta</taxon>
    </lineage>
</organism>
<gene>
    <name evidence="1" type="ORF">ANN_02585</name>
</gene>
<evidence type="ECO:0000313" key="2">
    <source>
        <dbReference type="Proteomes" id="UP001148838"/>
    </source>
</evidence>
<comment type="caution">
    <text evidence="1">The sequence shown here is derived from an EMBL/GenBank/DDBJ whole genome shotgun (WGS) entry which is preliminary data.</text>
</comment>
<accession>A0ABQ8TZ80</accession>
<keyword evidence="2" id="KW-1185">Reference proteome</keyword>
<proteinExistence type="predicted"/>
<reference evidence="1 2" key="1">
    <citation type="journal article" date="2022" name="Allergy">
        <title>Genome assembly and annotation of Periplaneta americana reveal a comprehensive cockroach allergen profile.</title>
        <authorList>
            <person name="Wang L."/>
            <person name="Xiong Q."/>
            <person name="Saelim N."/>
            <person name="Wang L."/>
            <person name="Nong W."/>
            <person name="Wan A.T."/>
            <person name="Shi M."/>
            <person name="Liu X."/>
            <person name="Cao Q."/>
            <person name="Hui J.H.L."/>
            <person name="Sookrung N."/>
            <person name="Leung T.F."/>
            <person name="Tungtrongchitr A."/>
            <person name="Tsui S.K.W."/>
        </authorList>
    </citation>
    <scope>NUCLEOTIDE SEQUENCE [LARGE SCALE GENOMIC DNA]</scope>
    <source>
        <strain evidence="1">PWHHKU_190912</strain>
    </source>
</reference>
<dbReference type="PANTHER" id="PTHR47326">
    <property type="entry name" value="TRANSPOSABLE ELEMENT TC3 TRANSPOSASE-LIKE PROTEIN"/>
    <property type="match status" value="1"/>
</dbReference>
<protein>
    <recommendedName>
        <fullName evidence="3">DUF4817 domain-containing protein</fullName>
    </recommendedName>
</protein>